<proteinExistence type="predicted"/>
<gene>
    <name evidence="5" type="ORF">JJQ60_00155</name>
</gene>
<dbReference type="InterPro" id="IPR027589">
    <property type="entry name" value="Choice_anch_B"/>
</dbReference>
<evidence type="ECO:0000259" key="3">
    <source>
        <dbReference type="PROSITE" id="PS50060"/>
    </source>
</evidence>
<dbReference type="GO" id="GO:0005975">
    <property type="term" value="P:carbohydrate metabolic process"/>
    <property type="evidence" value="ECO:0007669"/>
    <property type="project" value="UniProtKB-ARBA"/>
</dbReference>
<dbReference type="Pfam" id="PF00629">
    <property type="entry name" value="MAM"/>
    <property type="match status" value="1"/>
</dbReference>
<dbReference type="SMART" id="SM00137">
    <property type="entry name" value="MAM"/>
    <property type="match status" value="1"/>
</dbReference>
<dbReference type="CDD" id="cd00063">
    <property type="entry name" value="FN3"/>
    <property type="match status" value="1"/>
</dbReference>
<dbReference type="GO" id="GO:0005576">
    <property type="term" value="C:extracellular region"/>
    <property type="evidence" value="ECO:0007669"/>
    <property type="project" value="TreeGrafter"/>
</dbReference>
<dbReference type="Pfam" id="PF20009">
    <property type="entry name" value="GEVED"/>
    <property type="match status" value="1"/>
</dbReference>
<comment type="caution">
    <text evidence="5">The sequence shown here is derived from an EMBL/GenBank/DDBJ whole genome shotgun (WGS) entry which is preliminary data.</text>
</comment>
<dbReference type="SUPFAM" id="SSF75011">
    <property type="entry name" value="3-carboxy-cis,cis-mucoante lactonizing enzyme"/>
    <property type="match status" value="1"/>
</dbReference>
<dbReference type="InterPro" id="IPR036116">
    <property type="entry name" value="FN3_sf"/>
</dbReference>
<keyword evidence="1 2" id="KW-0732">Signal</keyword>
<name>A0A936ZLK6_9FLAO</name>
<feature type="signal peptide" evidence="2">
    <location>
        <begin position="1"/>
        <end position="19"/>
    </location>
</feature>
<dbReference type="InterPro" id="IPR045474">
    <property type="entry name" value="GEVED"/>
</dbReference>
<evidence type="ECO:0000313" key="5">
    <source>
        <dbReference type="EMBL" id="MBL0681914.1"/>
    </source>
</evidence>
<dbReference type="PANTHER" id="PTHR38787">
    <property type="entry name" value="REGULATORY P DOMAIN-CONTAINING PROTEIN"/>
    <property type="match status" value="1"/>
</dbReference>
<accession>A0A936ZLK6</accession>
<dbReference type="PROSITE" id="PS50060">
    <property type="entry name" value="MAM_2"/>
    <property type="match status" value="1"/>
</dbReference>
<dbReference type="InterPro" id="IPR026444">
    <property type="entry name" value="Secre_tail"/>
</dbReference>
<evidence type="ECO:0000259" key="4">
    <source>
        <dbReference type="PROSITE" id="PS50853"/>
    </source>
</evidence>
<dbReference type="InterPro" id="IPR013320">
    <property type="entry name" value="ConA-like_dom_sf"/>
</dbReference>
<dbReference type="Proteomes" id="UP000651057">
    <property type="component" value="Unassembled WGS sequence"/>
</dbReference>
<evidence type="ECO:0000313" key="6">
    <source>
        <dbReference type="Proteomes" id="UP000651057"/>
    </source>
</evidence>
<feature type="domain" description="Fibronectin type-III" evidence="4">
    <location>
        <begin position="403"/>
        <end position="489"/>
    </location>
</feature>
<protein>
    <submittedName>
        <fullName evidence="5">Choice-of-anchor B family protein</fullName>
    </submittedName>
</protein>
<feature type="domain" description="MAM" evidence="3">
    <location>
        <begin position="653"/>
        <end position="818"/>
    </location>
</feature>
<dbReference type="AlphaFoldDB" id="A0A936ZLK6"/>
<reference evidence="5" key="1">
    <citation type="submission" date="2021-01" db="EMBL/GenBank/DDBJ databases">
        <authorList>
            <person name="Zhong Y.L."/>
        </authorList>
    </citation>
    <scope>NUCLEOTIDE SEQUENCE</scope>
    <source>
        <strain evidence="5">KCTC 23302</strain>
    </source>
</reference>
<evidence type="ECO:0000256" key="1">
    <source>
        <dbReference type="ARBA" id="ARBA00022729"/>
    </source>
</evidence>
<dbReference type="PROSITE" id="PS50853">
    <property type="entry name" value="FN3"/>
    <property type="match status" value="1"/>
</dbReference>
<dbReference type="CDD" id="cd06263">
    <property type="entry name" value="MAM"/>
    <property type="match status" value="1"/>
</dbReference>
<dbReference type="SUPFAM" id="SSF49899">
    <property type="entry name" value="Concanavalin A-like lectins/glucanases"/>
    <property type="match status" value="1"/>
</dbReference>
<organism evidence="5 6">
    <name type="scientific">Aquimarina mytili</name>
    <dbReference type="NCBI Taxonomy" id="874423"/>
    <lineage>
        <taxon>Bacteria</taxon>
        <taxon>Pseudomonadati</taxon>
        <taxon>Bacteroidota</taxon>
        <taxon>Flavobacteriia</taxon>
        <taxon>Flavobacteriales</taxon>
        <taxon>Flavobacteriaceae</taxon>
        <taxon>Aquimarina</taxon>
    </lineage>
</organism>
<dbReference type="NCBIfam" id="TIGR04312">
    <property type="entry name" value="choice_anch_B"/>
    <property type="match status" value="1"/>
</dbReference>
<dbReference type="SUPFAM" id="SSF49265">
    <property type="entry name" value="Fibronectin type III"/>
    <property type="match status" value="1"/>
</dbReference>
<dbReference type="GO" id="GO:0004553">
    <property type="term" value="F:hydrolase activity, hydrolyzing O-glycosyl compounds"/>
    <property type="evidence" value="ECO:0007669"/>
    <property type="project" value="UniProtKB-ARBA"/>
</dbReference>
<dbReference type="EMBL" id="JAERQJ010000001">
    <property type="protein sequence ID" value="MBL0681914.1"/>
    <property type="molecule type" value="Genomic_DNA"/>
</dbReference>
<dbReference type="NCBIfam" id="TIGR04183">
    <property type="entry name" value="Por_Secre_tail"/>
    <property type="match status" value="1"/>
</dbReference>
<keyword evidence="6" id="KW-1185">Reference proteome</keyword>
<feature type="chain" id="PRO_5038015148" evidence="2">
    <location>
        <begin position="20"/>
        <end position="898"/>
    </location>
</feature>
<dbReference type="Gene3D" id="2.60.40.10">
    <property type="entry name" value="Immunoglobulins"/>
    <property type="match status" value="1"/>
</dbReference>
<evidence type="ECO:0000256" key="2">
    <source>
        <dbReference type="SAM" id="SignalP"/>
    </source>
</evidence>
<dbReference type="Pfam" id="PF18962">
    <property type="entry name" value="Por_Secre_tail"/>
    <property type="match status" value="1"/>
</dbReference>
<sequence length="898" mass="96827">MKNLTTTLLLLFVAVYSYSQTPCQNGLAGSFPCNDYDLMSQISLSTMSAGAGNDSWGWTDPTNGKEYAIIGLNNGTAFIDISNPTNPLYLGKLPTATSNSSWRDVKVYSDHAFIVSEASGHGMQVFDLTRLRNVSNPPQTFTADTRYTEFGNAHNIVINEDTGYAYVVGAQRNSGPYRGGPLFINIQDPKNPINAGGFLSGGQRAYTHDAQVVTYTGPDSNYTGKEILIGSNEIEVVIADITDKNNPITISTIKYSDVGYTHQGWFTEDMRYFILGDETDEQGVGFNTRTIIFDFLDLDNPKEHMTYTGPTAAIDHNGYVKGDKFYLANYRAGIRVIDISDIGNKNITEIGSFDTYPSNNGAAFNGVWNVYPYFNSGNIVISDIEGGFFLVRQSTPVVCQATTPTSVTASNIGSTDATISWSSVAGATYDIRYRAVGTSSWTSMSVSSTSYTISGLSPTTQYEVQVRSKCSGGSTSQYSTSTNFTTIAVQLNYCDSNGNNVSDEYISNVTLGTINNNSGASSGGYVFYSNLTTDLAKTSANTITITPTWTGTIYSEGYSVWIDYNQDGDFADSGEQVWSQSATRDTPVSGAFTIPSNAALGSTRMRVSMKYNAIPTSCESFQYGEVEDYIVNITDDGGPGGDACTGGISSFPYSQGFENTLGSWSQSLADDIDWTIDSNGTPSRNTGPSNADQGTYYLYVEASGNGTGYPNKQAILTSPCFDLSTAASATFSFAYHMFGAANMGSIAVEASSNDGASWTSIWSQTGNQGNSWNTINLNISQYVGGALKLRFNRVTGSTWQADIAIDDISITTNSAANSTAAIDNKVKLIIYPNPVEAAINISPTINKSANYEIRNFLGQLIKEGTVINTIDVNSLKSGAYFLRVVTDNKVLSSRFIKK</sequence>
<dbReference type="InterPro" id="IPR003961">
    <property type="entry name" value="FN3_dom"/>
</dbReference>
<dbReference type="GO" id="GO:0016020">
    <property type="term" value="C:membrane"/>
    <property type="evidence" value="ECO:0007669"/>
    <property type="project" value="InterPro"/>
</dbReference>
<dbReference type="InterPro" id="IPR000998">
    <property type="entry name" value="MAM_dom"/>
</dbReference>
<dbReference type="InterPro" id="IPR013783">
    <property type="entry name" value="Ig-like_fold"/>
</dbReference>
<dbReference type="SMART" id="SM00060">
    <property type="entry name" value="FN3"/>
    <property type="match status" value="1"/>
</dbReference>
<dbReference type="Pfam" id="PF00041">
    <property type="entry name" value="fn3"/>
    <property type="match status" value="1"/>
</dbReference>
<dbReference type="PANTHER" id="PTHR38787:SF3">
    <property type="entry name" value="REGULATORY P DOMAIN-CONTAINING PROTEIN"/>
    <property type="match status" value="1"/>
</dbReference>
<dbReference type="Gene3D" id="2.60.120.200">
    <property type="match status" value="1"/>
</dbReference>